<proteinExistence type="predicted"/>
<keyword evidence="2" id="KW-1185">Reference proteome</keyword>
<dbReference type="EMBL" id="CAJVPW010027314">
    <property type="protein sequence ID" value="CAG8715113.1"/>
    <property type="molecule type" value="Genomic_DNA"/>
</dbReference>
<reference evidence="1" key="1">
    <citation type="submission" date="2021-06" db="EMBL/GenBank/DDBJ databases">
        <authorList>
            <person name="Kallberg Y."/>
            <person name="Tangrot J."/>
            <person name="Rosling A."/>
        </authorList>
    </citation>
    <scope>NUCLEOTIDE SEQUENCE</scope>
    <source>
        <strain evidence="1">28 12/20/2015</strain>
    </source>
</reference>
<sequence>MARPSKRKLQLRSALESLARKCKLNKQNQEINEITNHLKK</sequence>
<evidence type="ECO:0000313" key="1">
    <source>
        <dbReference type="EMBL" id="CAG8715113.1"/>
    </source>
</evidence>
<comment type="caution">
    <text evidence="1">The sequence shown here is derived from an EMBL/GenBank/DDBJ whole genome shotgun (WGS) entry which is preliminary data.</text>
</comment>
<accession>A0ACA9PMC0</accession>
<feature type="non-terminal residue" evidence="1">
    <location>
        <position position="40"/>
    </location>
</feature>
<gene>
    <name evidence="1" type="ORF">SPELUC_LOCUS12060</name>
</gene>
<evidence type="ECO:0000313" key="2">
    <source>
        <dbReference type="Proteomes" id="UP000789366"/>
    </source>
</evidence>
<dbReference type="Proteomes" id="UP000789366">
    <property type="component" value="Unassembled WGS sequence"/>
</dbReference>
<name>A0ACA9PMC0_9GLOM</name>
<organism evidence="1 2">
    <name type="scientific">Cetraspora pellucida</name>
    <dbReference type="NCBI Taxonomy" id="1433469"/>
    <lineage>
        <taxon>Eukaryota</taxon>
        <taxon>Fungi</taxon>
        <taxon>Fungi incertae sedis</taxon>
        <taxon>Mucoromycota</taxon>
        <taxon>Glomeromycotina</taxon>
        <taxon>Glomeromycetes</taxon>
        <taxon>Diversisporales</taxon>
        <taxon>Gigasporaceae</taxon>
        <taxon>Cetraspora</taxon>
    </lineage>
</organism>
<protein>
    <submittedName>
        <fullName evidence="1">6453_t:CDS:1</fullName>
    </submittedName>
</protein>